<dbReference type="Gene3D" id="2.60.120.460">
    <property type="entry name" value="YjbQ-like"/>
    <property type="match status" value="1"/>
</dbReference>
<dbReference type="NCBIfam" id="TIGR00149">
    <property type="entry name" value="TIGR00149_YjbQ"/>
    <property type="match status" value="1"/>
</dbReference>
<dbReference type="AlphaFoldDB" id="A0A7C4MSA3"/>
<dbReference type="PANTHER" id="PTHR30615">
    <property type="entry name" value="UNCHARACTERIZED PROTEIN YJBQ-RELATED"/>
    <property type="match status" value="1"/>
</dbReference>
<dbReference type="PANTHER" id="PTHR30615:SF8">
    <property type="entry name" value="UPF0047 PROTEIN C4A8.02C"/>
    <property type="match status" value="1"/>
</dbReference>
<gene>
    <name evidence="2" type="ORF">ENS29_04195</name>
</gene>
<dbReference type="PIRSF" id="PIRSF004681">
    <property type="entry name" value="UCP004681"/>
    <property type="match status" value="1"/>
</dbReference>
<dbReference type="InterPro" id="IPR001602">
    <property type="entry name" value="UPF0047_YjbQ-like"/>
</dbReference>
<dbReference type="SUPFAM" id="SSF111038">
    <property type="entry name" value="YjbQ-like"/>
    <property type="match status" value="1"/>
</dbReference>
<proteinExistence type="inferred from homology"/>
<sequence length="139" mass="15650">MILPVQSHQRIELIDITAEVQRVLKELPRVSHGICHVFVRHTTAGITINESADPDVCRDLIDWLNRLVPHQAGYRHREGNSDAHIKSSLVGVSASIPIENNRLQLGTWQGIFFCEFDGPRKRSVHIDILSSPLPVDVHP</sequence>
<dbReference type="Pfam" id="PF01894">
    <property type="entry name" value="YjbQ"/>
    <property type="match status" value="1"/>
</dbReference>
<dbReference type="EMBL" id="DSUH01000092">
    <property type="protein sequence ID" value="HGU32039.1"/>
    <property type="molecule type" value="Genomic_DNA"/>
</dbReference>
<comment type="similarity">
    <text evidence="1">Belongs to the UPF0047 family.</text>
</comment>
<comment type="caution">
    <text evidence="2">The sequence shown here is derived from an EMBL/GenBank/DDBJ whole genome shotgun (WGS) entry which is preliminary data.</text>
</comment>
<dbReference type="InterPro" id="IPR035917">
    <property type="entry name" value="YjbQ-like_sf"/>
</dbReference>
<reference evidence="2" key="1">
    <citation type="journal article" date="2020" name="mSystems">
        <title>Genome- and Community-Level Interaction Insights into Carbon Utilization and Element Cycling Functions of Hydrothermarchaeota in Hydrothermal Sediment.</title>
        <authorList>
            <person name="Zhou Z."/>
            <person name="Liu Y."/>
            <person name="Xu W."/>
            <person name="Pan J."/>
            <person name="Luo Z.H."/>
            <person name="Li M."/>
        </authorList>
    </citation>
    <scope>NUCLEOTIDE SEQUENCE [LARGE SCALE GENOMIC DNA]</scope>
    <source>
        <strain evidence="2">SpSt-477</strain>
    </source>
</reference>
<evidence type="ECO:0000313" key="2">
    <source>
        <dbReference type="EMBL" id="HGU32039.1"/>
    </source>
</evidence>
<name>A0A7C4MSA3_9BACT</name>
<organism evidence="2">
    <name type="scientific">Desulfatirhabdium butyrativorans</name>
    <dbReference type="NCBI Taxonomy" id="340467"/>
    <lineage>
        <taxon>Bacteria</taxon>
        <taxon>Pseudomonadati</taxon>
        <taxon>Thermodesulfobacteriota</taxon>
        <taxon>Desulfobacteria</taxon>
        <taxon>Desulfobacterales</taxon>
        <taxon>Desulfatirhabdiaceae</taxon>
        <taxon>Desulfatirhabdium</taxon>
    </lineage>
</organism>
<accession>A0A7C4MSA3</accession>
<protein>
    <submittedName>
        <fullName evidence="2">YjbQ family protein</fullName>
    </submittedName>
</protein>
<evidence type="ECO:0000256" key="1">
    <source>
        <dbReference type="ARBA" id="ARBA00005534"/>
    </source>
</evidence>